<protein>
    <recommendedName>
        <fullName evidence="4">Transmembrane protein</fullName>
    </recommendedName>
</protein>
<feature type="transmembrane region" description="Helical" evidence="1">
    <location>
        <begin position="124"/>
        <end position="145"/>
    </location>
</feature>
<reference evidence="2 3" key="1">
    <citation type="submission" date="2018-11" db="EMBL/GenBank/DDBJ databases">
        <title>Rhodococcus spongicola sp. nov. and Rhodococcus xishaensis sp. nov. from marine sponges.</title>
        <authorList>
            <person name="Li L."/>
            <person name="Lin H.W."/>
        </authorList>
    </citation>
    <scope>NUCLEOTIDE SEQUENCE [LARGE SCALE GENOMIC DNA]</scope>
    <source>
        <strain evidence="2 3">CCTCC AB2014297</strain>
    </source>
</reference>
<feature type="transmembrane region" description="Helical" evidence="1">
    <location>
        <begin position="32"/>
        <end position="53"/>
    </location>
</feature>
<dbReference type="EMBL" id="RKLP01000006">
    <property type="protein sequence ID" value="RVW09214.1"/>
    <property type="molecule type" value="Genomic_DNA"/>
</dbReference>
<dbReference type="AlphaFoldDB" id="A0A3S3BTZ0"/>
<gene>
    <name evidence="2" type="ORF">EGT67_13865</name>
</gene>
<dbReference type="Proteomes" id="UP000286208">
    <property type="component" value="Unassembled WGS sequence"/>
</dbReference>
<feature type="transmembrane region" description="Helical" evidence="1">
    <location>
        <begin position="65"/>
        <end position="81"/>
    </location>
</feature>
<evidence type="ECO:0008006" key="4">
    <source>
        <dbReference type="Google" id="ProtNLM"/>
    </source>
</evidence>
<dbReference type="RefSeq" id="WP_127916637.1">
    <property type="nucleotide sequence ID" value="NZ_RKLP01000006.1"/>
</dbReference>
<keyword evidence="1" id="KW-0812">Transmembrane</keyword>
<organism evidence="2 3">
    <name type="scientific">Prescottella agglutinans</name>
    <dbReference type="NCBI Taxonomy" id="1644129"/>
    <lineage>
        <taxon>Bacteria</taxon>
        <taxon>Bacillati</taxon>
        <taxon>Actinomycetota</taxon>
        <taxon>Actinomycetes</taxon>
        <taxon>Mycobacteriales</taxon>
        <taxon>Nocardiaceae</taxon>
        <taxon>Prescottella</taxon>
    </lineage>
</organism>
<evidence type="ECO:0000313" key="2">
    <source>
        <dbReference type="EMBL" id="RVW09214.1"/>
    </source>
</evidence>
<keyword evidence="3" id="KW-1185">Reference proteome</keyword>
<sequence>MESHFAGSSPQAAVEVLEALQADRDRLVENAWVRWPLLAAFGAAGAWWVASAATARPGEDYEPPASSWWAPVAALVIAYLVRRETGIRFRAIGARAAWAVTGIIATCLILFSASLGLASFGLRWAVVLTSLGAFVVTTLLSGVAYRAALAKIRRG</sequence>
<evidence type="ECO:0000313" key="3">
    <source>
        <dbReference type="Proteomes" id="UP000286208"/>
    </source>
</evidence>
<name>A0A3S3BTZ0_9NOCA</name>
<evidence type="ECO:0000256" key="1">
    <source>
        <dbReference type="SAM" id="Phobius"/>
    </source>
</evidence>
<proteinExistence type="predicted"/>
<keyword evidence="1" id="KW-0472">Membrane</keyword>
<dbReference type="OrthoDB" id="5123165at2"/>
<accession>A0A3S3BTZ0</accession>
<keyword evidence="1" id="KW-1133">Transmembrane helix</keyword>
<comment type="caution">
    <text evidence="2">The sequence shown here is derived from an EMBL/GenBank/DDBJ whole genome shotgun (WGS) entry which is preliminary data.</text>
</comment>
<feature type="transmembrane region" description="Helical" evidence="1">
    <location>
        <begin position="93"/>
        <end position="118"/>
    </location>
</feature>